<keyword evidence="3 5" id="KW-0067">ATP-binding</keyword>
<organism evidence="7 8">
    <name type="scientific">Thalictrum thalictroides</name>
    <name type="common">Rue-anemone</name>
    <name type="synonym">Anemone thalictroides</name>
    <dbReference type="NCBI Taxonomy" id="46969"/>
    <lineage>
        <taxon>Eukaryota</taxon>
        <taxon>Viridiplantae</taxon>
        <taxon>Streptophyta</taxon>
        <taxon>Embryophyta</taxon>
        <taxon>Tracheophyta</taxon>
        <taxon>Spermatophyta</taxon>
        <taxon>Magnoliopsida</taxon>
        <taxon>Ranunculales</taxon>
        <taxon>Ranunculaceae</taxon>
        <taxon>Thalictroideae</taxon>
        <taxon>Thalictrum</taxon>
    </lineage>
</organism>
<comment type="similarity">
    <text evidence="5">Belongs to the DEAD box helicase family.</text>
</comment>
<dbReference type="GO" id="GO:0016787">
    <property type="term" value="F:hydrolase activity"/>
    <property type="evidence" value="ECO:0007669"/>
    <property type="project" value="UniProtKB-KW"/>
</dbReference>
<reference evidence="7 8" key="1">
    <citation type="submission" date="2020-06" db="EMBL/GenBank/DDBJ databases">
        <title>Transcriptomic and genomic resources for Thalictrum thalictroides and T. hernandezii: Facilitating candidate gene discovery in an emerging model plant lineage.</title>
        <authorList>
            <person name="Arias T."/>
            <person name="Riano-Pachon D.M."/>
            <person name="Di Stilio V.S."/>
        </authorList>
    </citation>
    <scope>NUCLEOTIDE SEQUENCE [LARGE SCALE GENOMIC DNA]</scope>
    <source>
        <strain evidence="8">cv. WT478/WT964</strain>
        <tissue evidence="7">Leaves</tissue>
    </source>
</reference>
<keyword evidence="1 5" id="KW-0547">Nucleotide-binding</keyword>
<keyword evidence="4 5" id="KW-0694">RNA-binding</keyword>
<comment type="domain">
    <text evidence="5">The Q motif is unique to and characteristic of the DEAD box family of RNA helicases and controls ATP binding and hydrolysis.</text>
</comment>
<evidence type="ECO:0000313" key="8">
    <source>
        <dbReference type="Proteomes" id="UP000554482"/>
    </source>
</evidence>
<keyword evidence="5 7" id="KW-0347">Helicase</keyword>
<accession>A0A7J6WBF2</accession>
<gene>
    <name evidence="7" type="ORF">FRX31_016204</name>
</gene>
<dbReference type="PANTHER" id="PTHR24031">
    <property type="entry name" value="RNA HELICASE"/>
    <property type="match status" value="1"/>
</dbReference>
<dbReference type="AlphaFoldDB" id="A0A7J6WBF2"/>
<feature type="domain" description="Helicase C-terminal" evidence="6">
    <location>
        <begin position="113"/>
        <end position="269"/>
    </location>
</feature>
<comment type="catalytic activity">
    <reaction evidence="5">
        <text>ATP + H2O = ADP + phosphate + H(+)</text>
        <dbReference type="Rhea" id="RHEA:13065"/>
        <dbReference type="ChEBI" id="CHEBI:15377"/>
        <dbReference type="ChEBI" id="CHEBI:15378"/>
        <dbReference type="ChEBI" id="CHEBI:30616"/>
        <dbReference type="ChEBI" id="CHEBI:43474"/>
        <dbReference type="ChEBI" id="CHEBI:456216"/>
        <dbReference type="EC" id="3.6.4.13"/>
    </reaction>
</comment>
<dbReference type="GO" id="GO:0005524">
    <property type="term" value="F:ATP binding"/>
    <property type="evidence" value="ECO:0007669"/>
    <property type="project" value="UniProtKB-UniRule"/>
</dbReference>
<dbReference type="GO" id="GO:0003723">
    <property type="term" value="F:RNA binding"/>
    <property type="evidence" value="ECO:0007669"/>
    <property type="project" value="UniProtKB-UniRule"/>
</dbReference>
<dbReference type="EC" id="3.6.4.13" evidence="5"/>
<dbReference type="SUPFAM" id="SSF52540">
    <property type="entry name" value="P-loop containing nucleoside triphosphate hydrolases"/>
    <property type="match status" value="1"/>
</dbReference>
<comment type="function">
    <text evidence="5">RNA helicase.</text>
</comment>
<evidence type="ECO:0000256" key="5">
    <source>
        <dbReference type="RuleBase" id="RU365068"/>
    </source>
</evidence>
<name>A0A7J6WBF2_THATH</name>
<dbReference type="SMART" id="SM00490">
    <property type="entry name" value="HELICc"/>
    <property type="match status" value="1"/>
</dbReference>
<keyword evidence="2 5" id="KW-0378">Hydrolase</keyword>
<dbReference type="EMBL" id="JABWDY010019016">
    <property type="protein sequence ID" value="KAF5194208.1"/>
    <property type="molecule type" value="Genomic_DNA"/>
</dbReference>
<dbReference type="InterPro" id="IPR001650">
    <property type="entry name" value="Helicase_C-like"/>
</dbReference>
<dbReference type="Proteomes" id="UP000554482">
    <property type="component" value="Unassembled WGS sequence"/>
</dbReference>
<protein>
    <recommendedName>
        <fullName evidence="5">ATP-dependent RNA helicase</fullName>
        <ecNumber evidence="5">3.6.4.13</ecNumber>
    </recommendedName>
</protein>
<dbReference type="OrthoDB" id="1727240at2759"/>
<dbReference type="InterPro" id="IPR027417">
    <property type="entry name" value="P-loop_NTPase"/>
</dbReference>
<dbReference type="Pfam" id="PF00271">
    <property type="entry name" value="Helicase_C"/>
    <property type="match status" value="1"/>
</dbReference>
<dbReference type="Gene3D" id="3.40.50.300">
    <property type="entry name" value="P-loop containing nucleotide triphosphate hydrolases"/>
    <property type="match status" value="1"/>
</dbReference>
<evidence type="ECO:0000256" key="1">
    <source>
        <dbReference type="ARBA" id="ARBA00022741"/>
    </source>
</evidence>
<evidence type="ECO:0000313" key="7">
    <source>
        <dbReference type="EMBL" id="KAF5194208.1"/>
    </source>
</evidence>
<dbReference type="GO" id="GO:0003724">
    <property type="term" value="F:RNA helicase activity"/>
    <property type="evidence" value="ECO:0007669"/>
    <property type="project" value="UniProtKB-EC"/>
</dbReference>
<evidence type="ECO:0000256" key="3">
    <source>
        <dbReference type="ARBA" id="ARBA00022840"/>
    </source>
</evidence>
<evidence type="ECO:0000256" key="2">
    <source>
        <dbReference type="ARBA" id="ARBA00022801"/>
    </source>
</evidence>
<sequence>MNDEAKGSDAPNMSYYFSDWFSMVKNCKWSICWSIINRTSLIIGGSSESYLNQVIQEEQISCQYQNVTFQLVLAKIKCLYLSEEFMFKLIEVYKTLFDKCFRVHVQIIYRLPAIPTYTSWTHQVLVFCTTAMVTSLVADLLSKLKINVREIHSRKPQGHRNRISDEFRKSKGLILVTSDVSARGVDYPDVTLVIQVEQALSNVAMKNKKAAYKAWLGYYNSSKIGKDKSFLVTLANEFSRSMGLDNPPALPKHILDKIGIRNVPGLRTK</sequence>
<dbReference type="PROSITE" id="PS51194">
    <property type="entry name" value="HELICASE_CTER"/>
    <property type="match status" value="1"/>
</dbReference>
<comment type="caution">
    <text evidence="7">The sequence shown here is derived from an EMBL/GenBank/DDBJ whole genome shotgun (WGS) entry which is preliminary data.</text>
</comment>
<keyword evidence="8" id="KW-1185">Reference proteome</keyword>
<proteinExistence type="inferred from homology"/>
<evidence type="ECO:0000256" key="4">
    <source>
        <dbReference type="ARBA" id="ARBA00022884"/>
    </source>
</evidence>
<evidence type="ECO:0000259" key="6">
    <source>
        <dbReference type="PROSITE" id="PS51194"/>
    </source>
</evidence>